<dbReference type="Proteomes" id="UP000093000">
    <property type="component" value="Unassembled WGS sequence"/>
</dbReference>
<gene>
    <name evidence="2" type="ORF">A0J61_10496</name>
</gene>
<accession>A0A1C7MYI2</accession>
<sequence length="192" mass="22043">MVLASLYIVSLRWKPPKLMFMEPQQKIMARLALHIPEALIQAQMDQLDQLVRHQCPSHHIDLYVFIVAVVCVVCSAVFTFVARSLEISMWCPLLLLLIPTGLSFWTSKRRSTLATRTKKFEGLVRKTLYDFTTVNPPILWSLEPVALDHVPFPSAKLCLMIQLTELDDQLPSYQEAIMTQYIQMPEPVAMPF</sequence>
<dbReference type="AlphaFoldDB" id="A0A1C7MYI2"/>
<evidence type="ECO:0000256" key="1">
    <source>
        <dbReference type="SAM" id="Phobius"/>
    </source>
</evidence>
<keyword evidence="1" id="KW-0812">Transmembrane</keyword>
<feature type="transmembrane region" description="Helical" evidence="1">
    <location>
        <begin position="62"/>
        <end position="81"/>
    </location>
</feature>
<evidence type="ECO:0000313" key="3">
    <source>
        <dbReference type="Proteomes" id="UP000093000"/>
    </source>
</evidence>
<dbReference type="InParanoid" id="A0A1C7MYI2"/>
<proteinExistence type="predicted"/>
<evidence type="ECO:0000313" key="2">
    <source>
        <dbReference type="EMBL" id="OBZ81459.1"/>
    </source>
</evidence>
<keyword evidence="1" id="KW-0472">Membrane</keyword>
<reference evidence="2 3" key="1">
    <citation type="submission" date="2016-03" db="EMBL/GenBank/DDBJ databases">
        <title>Choanephora cucurbitarum.</title>
        <authorList>
            <person name="Min B."/>
            <person name="Park H."/>
            <person name="Park J.-H."/>
            <person name="Shin H.-D."/>
            <person name="Choi I.-G."/>
        </authorList>
    </citation>
    <scope>NUCLEOTIDE SEQUENCE [LARGE SCALE GENOMIC DNA]</scope>
    <source>
        <strain evidence="2 3">KUS-F28377</strain>
    </source>
</reference>
<protein>
    <submittedName>
        <fullName evidence="2">Uncharacterized protein</fullName>
    </submittedName>
</protein>
<dbReference type="EMBL" id="LUGH01001200">
    <property type="protein sequence ID" value="OBZ81459.1"/>
    <property type="molecule type" value="Genomic_DNA"/>
</dbReference>
<dbReference type="OrthoDB" id="2247939at2759"/>
<keyword evidence="3" id="KW-1185">Reference proteome</keyword>
<keyword evidence="1" id="KW-1133">Transmembrane helix</keyword>
<feature type="transmembrane region" description="Helical" evidence="1">
    <location>
        <begin position="87"/>
        <end position="106"/>
    </location>
</feature>
<name>A0A1C7MYI2_9FUNG</name>
<comment type="caution">
    <text evidence="2">The sequence shown here is derived from an EMBL/GenBank/DDBJ whole genome shotgun (WGS) entry which is preliminary data.</text>
</comment>
<organism evidence="2 3">
    <name type="scientific">Choanephora cucurbitarum</name>
    <dbReference type="NCBI Taxonomy" id="101091"/>
    <lineage>
        <taxon>Eukaryota</taxon>
        <taxon>Fungi</taxon>
        <taxon>Fungi incertae sedis</taxon>
        <taxon>Mucoromycota</taxon>
        <taxon>Mucoromycotina</taxon>
        <taxon>Mucoromycetes</taxon>
        <taxon>Mucorales</taxon>
        <taxon>Mucorineae</taxon>
        <taxon>Choanephoraceae</taxon>
        <taxon>Choanephoroideae</taxon>
        <taxon>Choanephora</taxon>
    </lineage>
</organism>